<proteinExistence type="predicted"/>
<gene>
    <name evidence="1" type="ORF">B296_00029399</name>
</gene>
<dbReference type="AlphaFoldDB" id="A0A426ZI12"/>
<evidence type="ECO:0000313" key="1">
    <source>
        <dbReference type="EMBL" id="RRT63605.1"/>
    </source>
</evidence>
<reference evidence="1 2" key="1">
    <citation type="journal article" date="2014" name="Agronomy (Basel)">
        <title>A Draft Genome Sequence for Ensete ventricosum, the Drought-Tolerant Tree Against Hunger.</title>
        <authorList>
            <person name="Harrison J."/>
            <person name="Moore K.A."/>
            <person name="Paszkiewicz K."/>
            <person name="Jones T."/>
            <person name="Grant M."/>
            <person name="Ambacheew D."/>
            <person name="Muzemil S."/>
            <person name="Studholme D.J."/>
        </authorList>
    </citation>
    <scope>NUCLEOTIDE SEQUENCE [LARGE SCALE GENOMIC DNA]</scope>
</reference>
<protein>
    <submittedName>
        <fullName evidence="1">Uncharacterized protein</fullName>
    </submittedName>
</protein>
<dbReference type="Proteomes" id="UP000287651">
    <property type="component" value="Unassembled WGS sequence"/>
</dbReference>
<evidence type="ECO:0000313" key="2">
    <source>
        <dbReference type="Proteomes" id="UP000287651"/>
    </source>
</evidence>
<dbReference type="EMBL" id="AMZH03006534">
    <property type="protein sequence ID" value="RRT63605.1"/>
    <property type="molecule type" value="Genomic_DNA"/>
</dbReference>
<comment type="caution">
    <text evidence="1">The sequence shown here is derived from an EMBL/GenBank/DDBJ whole genome shotgun (WGS) entry which is preliminary data.</text>
</comment>
<sequence>MGLLRQGNAYPHRRNGPHATYWWVRTSGTLMRGPCLFVLRGARQRQVAAMCVCVFGGGVGYAYRSKKMAESVISPLGVTGE</sequence>
<organism evidence="1 2">
    <name type="scientific">Ensete ventricosum</name>
    <name type="common">Abyssinian banana</name>
    <name type="synonym">Musa ensete</name>
    <dbReference type="NCBI Taxonomy" id="4639"/>
    <lineage>
        <taxon>Eukaryota</taxon>
        <taxon>Viridiplantae</taxon>
        <taxon>Streptophyta</taxon>
        <taxon>Embryophyta</taxon>
        <taxon>Tracheophyta</taxon>
        <taxon>Spermatophyta</taxon>
        <taxon>Magnoliopsida</taxon>
        <taxon>Liliopsida</taxon>
        <taxon>Zingiberales</taxon>
        <taxon>Musaceae</taxon>
        <taxon>Ensete</taxon>
    </lineage>
</organism>
<name>A0A426ZI12_ENSVE</name>
<accession>A0A426ZI12</accession>